<keyword evidence="4" id="KW-1185">Reference proteome</keyword>
<protein>
    <submittedName>
        <fullName evidence="3">HTH-type transcriptional regulator SinR</fullName>
    </submittedName>
</protein>
<evidence type="ECO:0000313" key="3">
    <source>
        <dbReference type="EMBL" id="AIG27264.1"/>
    </source>
</evidence>
<dbReference type="GO" id="GO:0005829">
    <property type="term" value="C:cytosol"/>
    <property type="evidence" value="ECO:0007669"/>
    <property type="project" value="TreeGrafter"/>
</dbReference>
<dbReference type="SUPFAM" id="SSF51182">
    <property type="entry name" value="RmlC-like cupins"/>
    <property type="match status" value="1"/>
</dbReference>
<organism evidence="3 4">
    <name type="scientific">Brevibacillus laterosporus LMG 15441</name>
    <dbReference type="NCBI Taxonomy" id="1042163"/>
    <lineage>
        <taxon>Bacteria</taxon>
        <taxon>Bacillati</taxon>
        <taxon>Bacillota</taxon>
        <taxon>Bacilli</taxon>
        <taxon>Bacillales</taxon>
        <taxon>Paenibacillaceae</taxon>
        <taxon>Brevibacillus</taxon>
    </lineage>
</organism>
<dbReference type="AlphaFoldDB" id="A0A075R649"/>
<dbReference type="InterPro" id="IPR013096">
    <property type="entry name" value="Cupin_2"/>
</dbReference>
<dbReference type="eggNOG" id="COG1476">
    <property type="taxonomic scope" value="Bacteria"/>
</dbReference>
<dbReference type="Gene3D" id="1.10.260.40">
    <property type="entry name" value="lambda repressor-like DNA-binding domains"/>
    <property type="match status" value="1"/>
</dbReference>
<name>A0A075R649_BRELA</name>
<feature type="domain" description="HTH cro/C1-type" evidence="2">
    <location>
        <begin position="19"/>
        <end position="80"/>
    </location>
</feature>
<dbReference type="InterPro" id="IPR010982">
    <property type="entry name" value="Lambda_DNA-bd_dom_sf"/>
</dbReference>
<dbReference type="PANTHER" id="PTHR46797">
    <property type="entry name" value="HTH-TYPE TRANSCRIPTIONAL REGULATOR"/>
    <property type="match status" value="1"/>
</dbReference>
<dbReference type="Proteomes" id="UP000005850">
    <property type="component" value="Chromosome"/>
</dbReference>
<dbReference type="Pfam" id="PF01381">
    <property type="entry name" value="HTH_3"/>
    <property type="match status" value="1"/>
</dbReference>
<dbReference type="InterPro" id="IPR014710">
    <property type="entry name" value="RmlC-like_jellyroll"/>
</dbReference>
<evidence type="ECO:0000256" key="1">
    <source>
        <dbReference type="ARBA" id="ARBA00023125"/>
    </source>
</evidence>
<dbReference type="CDD" id="cd00093">
    <property type="entry name" value="HTH_XRE"/>
    <property type="match status" value="1"/>
</dbReference>
<dbReference type="CDD" id="cd02209">
    <property type="entry name" value="cupin_XRE_C"/>
    <property type="match status" value="1"/>
</dbReference>
<dbReference type="HOGENOM" id="CLU_085376_5_0_9"/>
<dbReference type="PANTHER" id="PTHR46797:SF24">
    <property type="entry name" value="DNA-BINDING PHAGE PROTEIN"/>
    <property type="match status" value="1"/>
</dbReference>
<gene>
    <name evidence="3" type="primary">sinR_2</name>
    <name evidence="3" type="ORF">BRLA_c029520</name>
</gene>
<dbReference type="InterPro" id="IPR001387">
    <property type="entry name" value="Cro/C1-type_HTH"/>
</dbReference>
<evidence type="ECO:0000259" key="2">
    <source>
        <dbReference type="PROSITE" id="PS50943"/>
    </source>
</evidence>
<dbReference type="eggNOG" id="COG1917">
    <property type="taxonomic scope" value="Bacteria"/>
</dbReference>
<sequence length="188" mass="21044">MGSTNDETKKLIQFVGTTLRELRKEQNLSLEELAAKTGVSKLTLGNIERGETNPTLGMLWKISNGLSVPLMTLLKPENEINILRAGQGPQISEEGQAWVLEPLFSDTRGGIEMYRGFLQPHCRYEPEAHHPGTIEIATVMAGEVQLTIGEATYTLNKFDTIQFTASEKHVYMNVRDEQVVLHLTISYK</sequence>
<accession>A0A075R649</accession>
<dbReference type="InterPro" id="IPR050807">
    <property type="entry name" value="TransReg_Diox_bact_type"/>
</dbReference>
<dbReference type="InterPro" id="IPR011051">
    <property type="entry name" value="RmlC_Cupin_sf"/>
</dbReference>
<dbReference type="Gene3D" id="2.60.120.10">
    <property type="entry name" value="Jelly Rolls"/>
    <property type="match status" value="1"/>
</dbReference>
<proteinExistence type="predicted"/>
<reference evidence="3 4" key="1">
    <citation type="journal article" date="2011" name="J. Bacteriol.">
        <title>Genome sequence of Brevibacillus laterosporus LMG 15441, a pathogen of invertebrates.</title>
        <authorList>
            <person name="Djukic M."/>
            <person name="Poehlein A."/>
            <person name="Thurmer A."/>
            <person name="Daniel R."/>
        </authorList>
    </citation>
    <scope>NUCLEOTIDE SEQUENCE [LARGE SCALE GENOMIC DNA]</scope>
    <source>
        <strain evidence="3 4">LMG 15441</strain>
    </source>
</reference>
<dbReference type="GO" id="GO:0003677">
    <property type="term" value="F:DNA binding"/>
    <property type="evidence" value="ECO:0007669"/>
    <property type="project" value="UniProtKB-KW"/>
</dbReference>
<dbReference type="KEGG" id="blr:BRLA_c029520"/>
<dbReference type="PROSITE" id="PS50943">
    <property type="entry name" value="HTH_CROC1"/>
    <property type="match status" value="1"/>
</dbReference>
<dbReference type="EMBL" id="CP007806">
    <property type="protein sequence ID" value="AIG27264.1"/>
    <property type="molecule type" value="Genomic_DNA"/>
</dbReference>
<evidence type="ECO:0000313" key="4">
    <source>
        <dbReference type="Proteomes" id="UP000005850"/>
    </source>
</evidence>
<keyword evidence="1" id="KW-0238">DNA-binding</keyword>
<dbReference type="SMART" id="SM00530">
    <property type="entry name" value="HTH_XRE"/>
    <property type="match status" value="1"/>
</dbReference>
<dbReference type="SUPFAM" id="SSF47413">
    <property type="entry name" value="lambda repressor-like DNA-binding domains"/>
    <property type="match status" value="1"/>
</dbReference>
<dbReference type="GO" id="GO:0003700">
    <property type="term" value="F:DNA-binding transcription factor activity"/>
    <property type="evidence" value="ECO:0007669"/>
    <property type="project" value="TreeGrafter"/>
</dbReference>
<dbReference type="RefSeq" id="WP_003335855.1">
    <property type="nucleotide sequence ID" value="NZ_CP007806.1"/>
</dbReference>
<dbReference type="Pfam" id="PF07883">
    <property type="entry name" value="Cupin_2"/>
    <property type="match status" value="1"/>
</dbReference>